<name>A0ABS7C514_9BACL</name>
<evidence type="ECO:0000313" key="3">
    <source>
        <dbReference type="Proteomes" id="UP001519887"/>
    </source>
</evidence>
<dbReference type="InterPro" id="IPR005137">
    <property type="entry name" value="BtpA"/>
</dbReference>
<reference evidence="2 3" key="1">
    <citation type="submission" date="2021-07" db="EMBL/GenBank/DDBJ databases">
        <title>Paenibacillus radiodurans sp. nov., isolated from the southeastern edge of Tengger Desert.</title>
        <authorList>
            <person name="Zhang G."/>
        </authorList>
    </citation>
    <scope>NUCLEOTIDE SEQUENCE [LARGE SCALE GENOMIC DNA]</scope>
    <source>
        <strain evidence="2 3">CCM 7311</strain>
    </source>
</reference>
<dbReference type="PANTHER" id="PTHR21381">
    <property type="entry name" value="ZGC:162297"/>
    <property type="match status" value="1"/>
</dbReference>
<dbReference type="NCBIfam" id="TIGR00259">
    <property type="entry name" value="thylakoid_BtpA"/>
    <property type="match status" value="1"/>
</dbReference>
<protein>
    <submittedName>
        <fullName evidence="2">BtpA/SgcQ family protein</fullName>
    </submittedName>
</protein>
<evidence type="ECO:0000256" key="1">
    <source>
        <dbReference type="ARBA" id="ARBA00006007"/>
    </source>
</evidence>
<keyword evidence="3" id="KW-1185">Reference proteome</keyword>
<dbReference type="PIRSF" id="PIRSF005956">
    <property type="entry name" value="BtpA"/>
    <property type="match status" value="1"/>
</dbReference>
<dbReference type="PANTHER" id="PTHR21381:SF3">
    <property type="entry name" value="SGC REGION PROTEIN SGCQ-RELATED"/>
    <property type="match status" value="1"/>
</dbReference>
<accession>A0ABS7C514</accession>
<dbReference type="InterPro" id="IPR011060">
    <property type="entry name" value="RibuloseP-bd_barrel"/>
</dbReference>
<proteinExistence type="inferred from homology"/>
<comment type="similarity">
    <text evidence="1">Belongs to the BtpA family.</text>
</comment>
<dbReference type="Pfam" id="PF03437">
    <property type="entry name" value="BtpA"/>
    <property type="match status" value="1"/>
</dbReference>
<dbReference type="SUPFAM" id="SSF51366">
    <property type="entry name" value="Ribulose-phoshate binding barrel"/>
    <property type="match status" value="1"/>
</dbReference>
<organism evidence="2 3">
    <name type="scientific">Paenibacillus sepulcri</name>
    <dbReference type="NCBI Taxonomy" id="359917"/>
    <lineage>
        <taxon>Bacteria</taxon>
        <taxon>Bacillati</taxon>
        <taxon>Bacillota</taxon>
        <taxon>Bacilli</taxon>
        <taxon>Bacillales</taxon>
        <taxon>Paenibacillaceae</taxon>
        <taxon>Paenibacillus</taxon>
    </lineage>
</organism>
<comment type="caution">
    <text evidence="2">The sequence shown here is derived from an EMBL/GenBank/DDBJ whole genome shotgun (WGS) entry which is preliminary data.</text>
</comment>
<gene>
    <name evidence="2" type="ORF">K0U00_18285</name>
</gene>
<dbReference type="EMBL" id="JAHZIK010000471">
    <property type="protein sequence ID" value="MBW7455981.1"/>
    <property type="molecule type" value="Genomic_DNA"/>
</dbReference>
<evidence type="ECO:0000313" key="2">
    <source>
        <dbReference type="EMBL" id="MBW7455981.1"/>
    </source>
</evidence>
<dbReference type="RefSeq" id="WP_210046482.1">
    <property type="nucleotide sequence ID" value="NZ_JBHLVU010000030.1"/>
</dbReference>
<dbReference type="Proteomes" id="UP001519887">
    <property type="component" value="Unassembled WGS sequence"/>
</dbReference>
<sequence length="287" mass="30768">MSGIFPPKTNAIMDIFKTDKAVIGMIHLKALPGSPHFQGGNLDAIFDFAMNDVRAFEEGKVDGLMLENSWDIPFSKPEDIGMDTTAAFAALAVRIKQETNLPIGINCLANAAIPALAVAKAADLPYVRVNQWVNAYVANEGFIEGASAKAMRFRSNIKGENIKIFADVHVKHGSHSIVADRSLADQTRDAIFFDADVLIATGNRTGHETSVDEVKGIKSNTDLPVIVGSGMSVDNAANILSECNGCIVGSSLKIDGKWWNPVDVDRAKAFMHAVIDLRVKEGASVGS</sequence>